<evidence type="ECO:0000256" key="2">
    <source>
        <dbReference type="ARBA" id="ARBA00023015"/>
    </source>
</evidence>
<dbReference type="GO" id="GO:0003677">
    <property type="term" value="F:DNA binding"/>
    <property type="evidence" value="ECO:0007669"/>
    <property type="project" value="UniProtKB-KW"/>
</dbReference>
<name>A0AAE1MK28_9FABA</name>
<dbReference type="PROSITE" id="PS51005">
    <property type="entry name" value="NAC"/>
    <property type="match status" value="1"/>
</dbReference>
<sequence>MGTKKLIPGFRFHPTDVELLVYFLKRKVMGKKFRYDVIAEVEIKKYAPWDLPDKSYLTTGDLKWYFFCPREKKYASGARMNRATEFGYWKTTGRDRPVHHENRVVGMIKTLIFHRGRAPKGDRTNWVMHEFRLEDQVLADKGIPQDSYVLCKIFQKDGPGPRNGAQYGRPFIDEDWDDDEEEIDGVGSLPLIGVHAPITIDPNTPGSSTATHGHPPVPVVDDITKLLDSFTENDPVAMIENNIERNDNSAVDNEAEVQLRSDPNDIFKDLGDLDNTNQIYHAGSLPLDFFDDLDFLELRDLDTTIGPPH</sequence>
<keyword evidence="8" id="KW-1185">Reference proteome</keyword>
<evidence type="ECO:0000256" key="3">
    <source>
        <dbReference type="ARBA" id="ARBA00023125"/>
    </source>
</evidence>
<dbReference type="FunFam" id="2.170.150.80:FF:000002">
    <property type="entry name" value="Nac domain-containing protein 86"/>
    <property type="match status" value="1"/>
</dbReference>
<dbReference type="EMBL" id="JAWXYG010000008">
    <property type="protein sequence ID" value="KAK4264758.1"/>
    <property type="molecule type" value="Genomic_DNA"/>
</dbReference>
<dbReference type="Proteomes" id="UP001293593">
    <property type="component" value="Unassembled WGS sequence"/>
</dbReference>
<evidence type="ECO:0000256" key="4">
    <source>
        <dbReference type="ARBA" id="ARBA00023163"/>
    </source>
</evidence>
<dbReference type="Pfam" id="PF02365">
    <property type="entry name" value="NAM"/>
    <property type="match status" value="1"/>
</dbReference>
<reference evidence="7" key="1">
    <citation type="submission" date="2023-10" db="EMBL/GenBank/DDBJ databases">
        <title>Chromosome-level genome of the transformable northern wattle, Acacia crassicarpa.</title>
        <authorList>
            <person name="Massaro I."/>
            <person name="Sinha N.R."/>
            <person name="Poethig S."/>
            <person name="Leichty A.R."/>
        </authorList>
    </citation>
    <scope>NUCLEOTIDE SEQUENCE</scope>
    <source>
        <strain evidence="7">Acra3RX</strain>
        <tissue evidence="7">Leaf</tissue>
    </source>
</reference>
<organism evidence="7 8">
    <name type="scientific">Acacia crassicarpa</name>
    <name type="common">northern wattle</name>
    <dbReference type="NCBI Taxonomy" id="499986"/>
    <lineage>
        <taxon>Eukaryota</taxon>
        <taxon>Viridiplantae</taxon>
        <taxon>Streptophyta</taxon>
        <taxon>Embryophyta</taxon>
        <taxon>Tracheophyta</taxon>
        <taxon>Spermatophyta</taxon>
        <taxon>Magnoliopsida</taxon>
        <taxon>eudicotyledons</taxon>
        <taxon>Gunneridae</taxon>
        <taxon>Pentapetalae</taxon>
        <taxon>rosids</taxon>
        <taxon>fabids</taxon>
        <taxon>Fabales</taxon>
        <taxon>Fabaceae</taxon>
        <taxon>Caesalpinioideae</taxon>
        <taxon>mimosoid clade</taxon>
        <taxon>Acacieae</taxon>
        <taxon>Acacia</taxon>
    </lineage>
</organism>
<dbReference type="GO" id="GO:0006355">
    <property type="term" value="P:regulation of DNA-templated transcription"/>
    <property type="evidence" value="ECO:0007669"/>
    <property type="project" value="InterPro"/>
</dbReference>
<keyword evidence="5" id="KW-0539">Nucleus</keyword>
<keyword evidence="4" id="KW-0804">Transcription</keyword>
<dbReference type="GO" id="GO:0005634">
    <property type="term" value="C:nucleus"/>
    <property type="evidence" value="ECO:0007669"/>
    <property type="project" value="UniProtKB-SubCell"/>
</dbReference>
<evidence type="ECO:0000313" key="7">
    <source>
        <dbReference type="EMBL" id="KAK4264758.1"/>
    </source>
</evidence>
<feature type="domain" description="NAC" evidence="6">
    <location>
        <begin position="6"/>
        <end position="156"/>
    </location>
</feature>
<evidence type="ECO:0000256" key="1">
    <source>
        <dbReference type="ARBA" id="ARBA00004123"/>
    </source>
</evidence>
<dbReference type="Gene3D" id="2.170.150.80">
    <property type="entry name" value="NAC domain"/>
    <property type="match status" value="1"/>
</dbReference>
<dbReference type="InterPro" id="IPR003441">
    <property type="entry name" value="NAC-dom"/>
</dbReference>
<comment type="subcellular location">
    <subcellularLocation>
        <location evidence="1">Nucleus</location>
    </subcellularLocation>
</comment>
<dbReference type="PANTHER" id="PTHR31744:SF210">
    <property type="entry name" value="NAC DOMAIN-CONTAINING PROTEIN 86-LIKE"/>
    <property type="match status" value="1"/>
</dbReference>
<dbReference type="PANTHER" id="PTHR31744">
    <property type="entry name" value="PROTEIN CUP-SHAPED COTYLEDON 2-RELATED"/>
    <property type="match status" value="1"/>
</dbReference>
<evidence type="ECO:0000313" key="8">
    <source>
        <dbReference type="Proteomes" id="UP001293593"/>
    </source>
</evidence>
<dbReference type="AlphaFoldDB" id="A0AAE1MK28"/>
<protein>
    <recommendedName>
        <fullName evidence="6">NAC domain-containing protein</fullName>
    </recommendedName>
</protein>
<gene>
    <name evidence="7" type="ORF">QN277_025889</name>
</gene>
<evidence type="ECO:0000259" key="6">
    <source>
        <dbReference type="PROSITE" id="PS51005"/>
    </source>
</evidence>
<keyword evidence="2" id="KW-0805">Transcription regulation</keyword>
<comment type="caution">
    <text evidence="7">The sequence shown here is derived from an EMBL/GenBank/DDBJ whole genome shotgun (WGS) entry which is preliminary data.</text>
</comment>
<accession>A0AAE1MK28</accession>
<dbReference type="InterPro" id="IPR036093">
    <property type="entry name" value="NAC_dom_sf"/>
</dbReference>
<keyword evidence="3" id="KW-0238">DNA-binding</keyword>
<evidence type="ECO:0000256" key="5">
    <source>
        <dbReference type="ARBA" id="ARBA00023242"/>
    </source>
</evidence>
<proteinExistence type="predicted"/>
<dbReference type="SUPFAM" id="SSF101941">
    <property type="entry name" value="NAC domain"/>
    <property type="match status" value="1"/>
</dbReference>